<organism evidence="1 2">
    <name type="scientific">Triparma retinervis</name>
    <dbReference type="NCBI Taxonomy" id="2557542"/>
    <lineage>
        <taxon>Eukaryota</taxon>
        <taxon>Sar</taxon>
        <taxon>Stramenopiles</taxon>
        <taxon>Ochrophyta</taxon>
        <taxon>Bolidophyceae</taxon>
        <taxon>Parmales</taxon>
        <taxon>Triparmaceae</taxon>
        <taxon>Triparma</taxon>
    </lineage>
</organism>
<accession>A0A9W6ZCD2</accession>
<proteinExistence type="predicted"/>
<protein>
    <submittedName>
        <fullName evidence="1">Uncharacterized protein</fullName>
    </submittedName>
</protein>
<comment type="caution">
    <text evidence="1">The sequence shown here is derived from an EMBL/GenBank/DDBJ whole genome shotgun (WGS) entry which is preliminary data.</text>
</comment>
<sequence length="128" mass="13296">MIFDFESTSRANSEEMNAQAVGLAQKASRRVEEGCGYMRKSLDLMETKIGRVRIDFDRMVGDTTSACEALADGLSVVRGDVRSVNGKQMAFEKSLVERGGMGRGGAVGGGIGGGGGFGGGTGGYAGFR</sequence>
<name>A0A9W6ZCD2_9STRA</name>
<keyword evidence="2" id="KW-1185">Reference proteome</keyword>
<evidence type="ECO:0000313" key="1">
    <source>
        <dbReference type="EMBL" id="GMH51704.1"/>
    </source>
</evidence>
<evidence type="ECO:0000313" key="2">
    <source>
        <dbReference type="Proteomes" id="UP001165082"/>
    </source>
</evidence>
<dbReference type="EMBL" id="BRXZ01001990">
    <property type="protein sequence ID" value="GMH51704.1"/>
    <property type="molecule type" value="Genomic_DNA"/>
</dbReference>
<gene>
    <name evidence="1" type="ORF">TrRE_jg13399</name>
</gene>
<dbReference type="OrthoDB" id="193085at2759"/>
<dbReference type="AlphaFoldDB" id="A0A9W6ZCD2"/>
<dbReference type="Proteomes" id="UP001165082">
    <property type="component" value="Unassembled WGS sequence"/>
</dbReference>
<reference evidence="1" key="1">
    <citation type="submission" date="2022-07" db="EMBL/GenBank/DDBJ databases">
        <title>Genome analysis of Parmales, a sister group of diatoms, reveals the evolutionary specialization of diatoms from phago-mixotrophs to photoautotrophs.</title>
        <authorList>
            <person name="Ban H."/>
            <person name="Sato S."/>
            <person name="Yoshikawa S."/>
            <person name="Kazumasa Y."/>
            <person name="Nakamura Y."/>
            <person name="Ichinomiya M."/>
            <person name="Saitoh K."/>
            <person name="Sato N."/>
            <person name="Blanc-Mathieu R."/>
            <person name="Endo H."/>
            <person name="Kuwata A."/>
            <person name="Ogata H."/>
        </authorList>
    </citation>
    <scope>NUCLEOTIDE SEQUENCE</scope>
</reference>